<comment type="caution">
    <text evidence="2">The sequence shown here is derived from an EMBL/GenBank/DDBJ whole genome shotgun (WGS) entry which is preliminary data.</text>
</comment>
<protein>
    <recommendedName>
        <fullName evidence="1">F-box domain-containing protein</fullName>
    </recommendedName>
</protein>
<dbReference type="InterPro" id="IPR001810">
    <property type="entry name" value="F-box_dom"/>
</dbReference>
<dbReference type="Proteomes" id="UP001175271">
    <property type="component" value="Unassembled WGS sequence"/>
</dbReference>
<sequence>MPASCLTSLPTEMIQKIECLDEALREPSMEAVQSRHLSQQDEDTRLVVEVTADLEIVVKDAERSRKVMRFAEKSRFLYLDDPRYNPDCQNVTVRSLLLTATHISDVIENGELFTIDKEVDSLLNGIHEFPPEIVIGGVTSKHPKLMMVLDFLAENHKPQSAYLTALPAEMIHKIMEYLGEQDLASFCEALREPIPMSILEKRNTILVAQTEYYQLCRAGELCVTVDEPIRPFTKIVIVGSPWKPRADENGTQFLMPSEVIALVNQHLKGAVKELVIVGLTRNDWSLARLIRAIKNITDLRICNIQEDVAGLIEALKSIISFPTLSVVIIQRFKHSGVDELIRFIIGQDHIRVLRWELTNDKPPSVRSETIDMANECRKEVTIVPFSK</sequence>
<organism evidence="2 3">
    <name type="scientific">Steinernema hermaphroditum</name>
    <dbReference type="NCBI Taxonomy" id="289476"/>
    <lineage>
        <taxon>Eukaryota</taxon>
        <taxon>Metazoa</taxon>
        <taxon>Ecdysozoa</taxon>
        <taxon>Nematoda</taxon>
        <taxon>Chromadorea</taxon>
        <taxon>Rhabditida</taxon>
        <taxon>Tylenchina</taxon>
        <taxon>Panagrolaimomorpha</taxon>
        <taxon>Strongyloidoidea</taxon>
        <taxon>Steinernematidae</taxon>
        <taxon>Steinernema</taxon>
    </lineage>
</organism>
<accession>A0AA39MBR5</accession>
<dbReference type="AlphaFoldDB" id="A0AA39MBR5"/>
<proteinExistence type="predicted"/>
<gene>
    <name evidence="2" type="ORF">QR680_010527</name>
</gene>
<keyword evidence="3" id="KW-1185">Reference proteome</keyword>
<dbReference type="PROSITE" id="PS50181">
    <property type="entry name" value="FBOX"/>
    <property type="match status" value="1"/>
</dbReference>
<dbReference type="EMBL" id="JAUCMV010000001">
    <property type="protein sequence ID" value="KAK0427983.1"/>
    <property type="molecule type" value="Genomic_DNA"/>
</dbReference>
<evidence type="ECO:0000313" key="2">
    <source>
        <dbReference type="EMBL" id="KAK0427983.1"/>
    </source>
</evidence>
<feature type="domain" description="F-box" evidence="1">
    <location>
        <begin position="160"/>
        <end position="215"/>
    </location>
</feature>
<reference evidence="2" key="1">
    <citation type="submission" date="2023-06" db="EMBL/GenBank/DDBJ databases">
        <title>Genomic analysis of the entomopathogenic nematode Steinernema hermaphroditum.</title>
        <authorList>
            <person name="Schwarz E.M."/>
            <person name="Heppert J.K."/>
            <person name="Baniya A."/>
            <person name="Schwartz H.T."/>
            <person name="Tan C.-H."/>
            <person name="Antoshechkin I."/>
            <person name="Sternberg P.W."/>
            <person name="Goodrich-Blair H."/>
            <person name="Dillman A.R."/>
        </authorList>
    </citation>
    <scope>NUCLEOTIDE SEQUENCE</scope>
    <source>
        <strain evidence="2">PS9179</strain>
        <tissue evidence="2">Whole animal</tissue>
    </source>
</reference>
<name>A0AA39MBR5_9BILA</name>
<evidence type="ECO:0000259" key="1">
    <source>
        <dbReference type="PROSITE" id="PS50181"/>
    </source>
</evidence>
<evidence type="ECO:0000313" key="3">
    <source>
        <dbReference type="Proteomes" id="UP001175271"/>
    </source>
</evidence>